<organism evidence="1 2">
    <name type="scientific">Rhododendron molle</name>
    <name type="common">Chinese azalea</name>
    <name type="synonym">Azalea mollis</name>
    <dbReference type="NCBI Taxonomy" id="49168"/>
    <lineage>
        <taxon>Eukaryota</taxon>
        <taxon>Viridiplantae</taxon>
        <taxon>Streptophyta</taxon>
        <taxon>Embryophyta</taxon>
        <taxon>Tracheophyta</taxon>
        <taxon>Spermatophyta</taxon>
        <taxon>Magnoliopsida</taxon>
        <taxon>eudicotyledons</taxon>
        <taxon>Gunneridae</taxon>
        <taxon>Pentapetalae</taxon>
        <taxon>asterids</taxon>
        <taxon>Ericales</taxon>
        <taxon>Ericaceae</taxon>
        <taxon>Ericoideae</taxon>
        <taxon>Rhodoreae</taxon>
        <taxon>Rhododendron</taxon>
    </lineage>
</organism>
<reference evidence="1" key="1">
    <citation type="submission" date="2022-02" db="EMBL/GenBank/DDBJ databases">
        <title>Plant Genome Project.</title>
        <authorList>
            <person name="Zhang R.-G."/>
        </authorList>
    </citation>
    <scope>NUCLEOTIDE SEQUENCE</scope>
    <source>
        <strain evidence="1">AT1</strain>
    </source>
</reference>
<comment type="caution">
    <text evidence="1">The sequence shown here is derived from an EMBL/GenBank/DDBJ whole genome shotgun (WGS) entry which is preliminary data.</text>
</comment>
<name>A0ACC0P5H1_RHOML</name>
<keyword evidence="2" id="KW-1185">Reference proteome</keyword>
<proteinExistence type="predicted"/>
<dbReference type="EMBL" id="CM046391">
    <property type="protein sequence ID" value="KAI8560715.1"/>
    <property type="molecule type" value="Genomic_DNA"/>
</dbReference>
<evidence type="ECO:0000313" key="2">
    <source>
        <dbReference type="Proteomes" id="UP001062846"/>
    </source>
</evidence>
<accession>A0ACC0P5H1</accession>
<evidence type="ECO:0000313" key="1">
    <source>
        <dbReference type="EMBL" id="KAI8560715.1"/>
    </source>
</evidence>
<dbReference type="Proteomes" id="UP001062846">
    <property type="component" value="Chromosome 4"/>
</dbReference>
<sequence>MDSAKSVSSGNTSMAEEKEQLGQQQEEEEGGEAEEESRWRNGMMKPWEQHSAVINIPRFDYNAPSSLLHRSHSGFLLTCPIKREKSATKEAISILQQFIGSFNSCSSECSEISDGDVDAKRRKICMGEIDCQECPSSTQGKSSSASNIGKLLEDSCVEKAFAKWDSATLSLVRLTRSGLLLFVFPSSDSPDAVDIVSKIMCSLESGSLASPLWCHRIFPIQATCCLNEKDLRATVLKLVLQFVNDKQNKLTRPVKFAVGYNRRGIEETEMKISKNTSKSHEDLALLDRNKCFSLVATAVNDVVTDSVVDLRSPELSVLVELLPISGLPKDALVVAVSVLPCNLVTTKPRLCIKALLSDTKAKRGDVKKYGCRW</sequence>
<gene>
    <name evidence="1" type="ORF">RHMOL_Rhmol04G0277800</name>
</gene>
<protein>
    <submittedName>
        <fullName evidence="1">Uncharacterized protein</fullName>
    </submittedName>
</protein>